<evidence type="ECO:0000313" key="1">
    <source>
        <dbReference type="EMBL" id="GGH41213.1"/>
    </source>
</evidence>
<organism evidence="1 2">
    <name type="scientific">Microbacterium album</name>
    <dbReference type="NCBI Taxonomy" id="2053191"/>
    <lineage>
        <taxon>Bacteria</taxon>
        <taxon>Bacillati</taxon>
        <taxon>Actinomycetota</taxon>
        <taxon>Actinomycetes</taxon>
        <taxon>Micrococcales</taxon>
        <taxon>Microbacteriaceae</taxon>
        <taxon>Microbacterium</taxon>
    </lineage>
</organism>
<name>A0A917IED9_9MICO</name>
<reference evidence="1" key="2">
    <citation type="submission" date="2020-09" db="EMBL/GenBank/DDBJ databases">
        <authorList>
            <person name="Sun Q."/>
            <person name="Zhou Y."/>
        </authorList>
    </citation>
    <scope>NUCLEOTIDE SEQUENCE</scope>
    <source>
        <strain evidence="1">CGMCC 1.15794</strain>
    </source>
</reference>
<proteinExistence type="predicted"/>
<accession>A0A917IED9</accession>
<dbReference type="Proteomes" id="UP000657592">
    <property type="component" value="Unassembled WGS sequence"/>
</dbReference>
<protein>
    <recommendedName>
        <fullName evidence="3">DUF4012 domain-containing protein</fullName>
    </recommendedName>
</protein>
<evidence type="ECO:0008006" key="3">
    <source>
        <dbReference type="Google" id="ProtNLM"/>
    </source>
</evidence>
<sequence length="580" mass="61164">MIASVLAVALTLFLAMLAWVGFRAVAAQEHLSAAQRMAGDLRQTLASDPTRATAAVDALSAEVSAARGLVGDPVWNIAETLPWLGPQLSAAATITETLDTVLAGAARPLAGIAADGLTSLAPRDGRIDLDALASLRQPAEAAERVLISASQQVDRIDRAPLIRPLREGVEQVDAMLGEFTTTSAILANASELLTAMLGSEGPREYLLLFQNNAEWRALGGIPGAMLTLRTDGGAIELATQASSSDFPRLDTPILPLGDEITGIYGDHPGRWIQNVTQIPDFGVAAPLAREFWQRQHGDELAGVIAVDPVALSYLLEATGPIDLPTGDTLTAENAVSLLLNEVYLRYPDPREQDDFFATAAAAVFDRLLDAADPQKLIPALTRVGEERRLLVWSADGGEQEILDGTTLQGALPDSDADVNRFGVYLNDGTGSKLDYYMDVGAHATLCTVTPVAATAALRLELRNGAPDDAATSLPDYIVGTRGETTIGGTLRGVTRTIAYIYLPEGASLGTRAASTGEAMEVGTHDGRTVIGWWADTAPGETATLDLTANVPTAPRVEVLMTPHVRDAVSPAEPARCDSGR</sequence>
<dbReference type="Pfam" id="PF13196">
    <property type="entry name" value="DUF4012"/>
    <property type="match status" value="1"/>
</dbReference>
<dbReference type="AlphaFoldDB" id="A0A917IED9"/>
<keyword evidence="2" id="KW-1185">Reference proteome</keyword>
<dbReference type="InterPro" id="IPR025101">
    <property type="entry name" value="DUF4012"/>
</dbReference>
<gene>
    <name evidence="1" type="ORF">GCM10010921_13650</name>
</gene>
<evidence type="ECO:0000313" key="2">
    <source>
        <dbReference type="Proteomes" id="UP000657592"/>
    </source>
</evidence>
<reference evidence="1" key="1">
    <citation type="journal article" date="2014" name="Int. J. Syst. Evol. Microbiol.">
        <title>Complete genome sequence of Corynebacterium casei LMG S-19264T (=DSM 44701T), isolated from a smear-ripened cheese.</title>
        <authorList>
            <consortium name="US DOE Joint Genome Institute (JGI-PGF)"/>
            <person name="Walter F."/>
            <person name="Albersmeier A."/>
            <person name="Kalinowski J."/>
            <person name="Ruckert C."/>
        </authorList>
    </citation>
    <scope>NUCLEOTIDE SEQUENCE</scope>
    <source>
        <strain evidence="1">CGMCC 1.15794</strain>
    </source>
</reference>
<comment type="caution">
    <text evidence="1">The sequence shown here is derived from an EMBL/GenBank/DDBJ whole genome shotgun (WGS) entry which is preliminary data.</text>
</comment>
<dbReference type="EMBL" id="BMJY01000004">
    <property type="protein sequence ID" value="GGH41213.1"/>
    <property type="molecule type" value="Genomic_DNA"/>
</dbReference>